<name>A0A932GRN9_UNCTE</name>
<dbReference type="InterPro" id="IPR035897">
    <property type="entry name" value="Toll_tir_struct_dom_sf"/>
</dbReference>
<comment type="caution">
    <text evidence="2">The sequence shown here is derived from an EMBL/GenBank/DDBJ whole genome shotgun (WGS) entry which is preliminary data.</text>
</comment>
<dbReference type="Proteomes" id="UP000741360">
    <property type="component" value="Unassembled WGS sequence"/>
</dbReference>
<dbReference type="SUPFAM" id="SSF64484">
    <property type="entry name" value="beta and beta-prime subunits of DNA dependent RNA-polymerase"/>
    <property type="match status" value="1"/>
</dbReference>
<protein>
    <submittedName>
        <fullName evidence="2">TIR domain-containing protein</fullName>
    </submittedName>
</protein>
<dbReference type="PANTHER" id="PTHR47508">
    <property type="entry name" value="SAM DOMAIN-CONTAINING PROTEIN-RELATED"/>
    <property type="match status" value="1"/>
</dbReference>
<dbReference type="GO" id="GO:0007165">
    <property type="term" value="P:signal transduction"/>
    <property type="evidence" value="ECO:0007669"/>
    <property type="project" value="InterPro"/>
</dbReference>
<gene>
    <name evidence="2" type="ORF">HYY65_12420</name>
</gene>
<evidence type="ECO:0000313" key="2">
    <source>
        <dbReference type="EMBL" id="MBI3015828.1"/>
    </source>
</evidence>
<dbReference type="Pfam" id="PF13676">
    <property type="entry name" value="TIR_2"/>
    <property type="match status" value="1"/>
</dbReference>
<proteinExistence type="predicted"/>
<dbReference type="PROSITE" id="PS50104">
    <property type="entry name" value="TIR"/>
    <property type="match status" value="1"/>
</dbReference>
<dbReference type="PANTHER" id="PTHR47508:SF1">
    <property type="entry name" value="NON-SPECIFIC SERINE_THREONINE PROTEIN KINASE"/>
    <property type="match status" value="1"/>
</dbReference>
<organism evidence="2 3">
    <name type="scientific">Tectimicrobiota bacterium</name>
    <dbReference type="NCBI Taxonomy" id="2528274"/>
    <lineage>
        <taxon>Bacteria</taxon>
        <taxon>Pseudomonadati</taxon>
        <taxon>Nitrospinota/Tectimicrobiota group</taxon>
        <taxon>Candidatus Tectimicrobiota</taxon>
    </lineage>
</organism>
<dbReference type="SUPFAM" id="SSF52200">
    <property type="entry name" value="Toll/Interleukin receptor TIR domain"/>
    <property type="match status" value="1"/>
</dbReference>
<accession>A0A932GRN9</accession>
<dbReference type="EMBL" id="JACPSX010000239">
    <property type="protein sequence ID" value="MBI3015828.1"/>
    <property type="molecule type" value="Genomic_DNA"/>
</dbReference>
<dbReference type="Gene3D" id="2.40.50.100">
    <property type="match status" value="1"/>
</dbReference>
<evidence type="ECO:0000313" key="3">
    <source>
        <dbReference type="Proteomes" id="UP000741360"/>
    </source>
</evidence>
<dbReference type="InterPro" id="IPR000157">
    <property type="entry name" value="TIR_dom"/>
</dbReference>
<feature type="domain" description="TIR" evidence="1">
    <location>
        <begin position="12"/>
        <end position="138"/>
    </location>
</feature>
<dbReference type="AlphaFoldDB" id="A0A932GRN9"/>
<dbReference type="SMART" id="SM00255">
    <property type="entry name" value="TIR"/>
    <property type="match status" value="1"/>
</dbReference>
<reference evidence="2" key="1">
    <citation type="submission" date="2020-07" db="EMBL/GenBank/DDBJ databases">
        <title>Huge and variable diversity of episymbiotic CPR bacteria and DPANN archaea in groundwater ecosystems.</title>
        <authorList>
            <person name="He C.Y."/>
            <person name="Keren R."/>
            <person name="Whittaker M."/>
            <person name="Farag I.F."/>
            <person name="Doudna J."/>
            <person name="Cate J.H.D."/>
            <person name="Banfield J.F."/>
        </authorList>
    </citation>
    <scope>NUCLEOTIDE SEQUENCE</scope>
    <source>
        <strain evidence="2">NC_groundwater_717_Ag_S-0.2um_59_8</strain>
    </source>
</reference>
<dbReference type="Gene3D" id="3.40.50.10140">
    <property type="entry name" value="Toll/interleukin-1 receptor homology (TIR) domain"/>
    <property type="match status" value="1"/>
</dbReference>
<evidence type="ECO:0000259" key="1">
    <source>
        <dbReference type="PROSITE" id="PS50104"/>
    </source>
</evidence>
<dbReference type="Gene3D" id="1.10.1790.20">
    <property type="match status" value="1"/>
</dbReference>
<sequence length="510" mass="56218">MVTLERIANAMTQPRVFISYSHKDKLVAKYLAAHLQERGAEVWVDEGEILVGDSLLAKIAQGVQRASFVIAIISRNSIGSRWVRKELAIAMHKEVSGRRVVVLPVRVDDSGPPNFLKDKLYCDLSADAIDWNAELSRLFRSLGLTSGAHGTLAENTPLPLSLTIPAVFSQHRILESNCWGFGHFVADDVWTGGIYIPVRQRALGRVLAETPAPLSRSVPRRIKAPPTSRVLTLSAVSEYKPGAALRIRGLATCDTFARRRGFCAVCYGGDPMTGAFVRRATQVGRSAATSILTALERAQDISAVTRLFEAGPAPGRMVLSPADGVVRLERTATGTLRIAVTDDSGECFNVVTKDDPTVPEGDRVWLGQALTQGDPSPHDLLQMFGNKFVERHLVTELAAAFMRQGIRIPERDLELLVAVMTSYVKVEGGNEQDALVRRHKGKALPRRKFFSTNNRLLRLGREPILARPLVLGVSEIFHLERALVADLARNQRRWRLIPTRSPVVKGRKLT</sequence>